<sequence>MKIMKKLCTSSISDAETTRPTFSKVVLSRHQARNFGNISKECGTTVRSKGSKTEKQKNDSQSDTEEEIYGEFGSSCGTFKGNKARENFVPKTSFSVNDFSNRKNITLEESFVEEKTIPLVKTSNKNHAKPSNCPQRVSRYSSMSSTSLFNKLCVAPEIPYKPQHLRPSLNGVTAPPIPPRVLNHDAAVQRRQLNEEYFENLFHDVHSISRHNDEFSEAIAASFKLNVENNTSQCTEHYYYAGSETKTFPMNFQNDVISDDSMSVQGQSKSQCDVYDGSSFKMTQKRCFGKAHSCSCLRDSATGLLHSVRNLNQCGWYWGNMTWQDAELMLNQCPNEVGLFLVRDSQDPLHILTVTVRTAENTIRHIRVEHTNGKFQLYDPDGNMNHEVAEYVCHPNIVVFLERAMRHSATGNFLYFCRPTNMGQAPVQIRYVFG</sequence>
<dbReference type="Proteomes" id="UP001642483">
    <property type="component" value="Unassembled WGS sequence"/>
</dbReference>
<keyword evidence="6" id="KW-1185">Reference proteome</keyword>
<dbReference type="EMBL" id="CAWYQH010000130">
    <property type="protein sequence ID" value="CAK8692062.1"/>
    <property type="molecule type" value="Genomic_DNA"/>
</dbReference>
<feature type="domain" description="SH2" evidence="4">
    <location>
        <begin position="316"/>
        <end position="394"/>
    </location>
</feature>
<dbReference type="InterPro" id="IPR036860">
    <property type="entry name" value="SH2_dom_sf"/>
</dbReference>
<dbReference type="SUPFAM" id="SSF55550">
    <property type="entry name" value="SH2 domain"/>
    <property type="match status" value="1"/>
</dbReference>
<protein>
    <recommendedName>
        <fullName evidence="4">SH2 domain-containing protein</fullName>
    </recommendedName>
</protein>
<name>A0ABP0GK06_CLALP</name>
<dbReference type="SMART" id="SM00252">
    <property type="entry name" value="SH2"/>
    <property type="match status" value="1"/>
</dbReference>
<evidence type="ECO:0000259" key="4">
    <source>
        <dbReference type="PROSITE" id="PS50001"/>
    </source>
</evidence>
<dbReference type="PROSITE" id="PS50001">
    <property type="entry name" value="SH2"/>
    <property type="match status" value="1"/>
</dbReference>
<evidence type="ECO:0000313" key="5">
    <source>
        <dbReference type="EMBL" id="CAK8692062.1"/>
    </source>
</evidence>
<gene>
    <name evidence="5" type="ORF">CVLEPA_LOCUS24812</name>
</gene>
<dbReference type="Pfam" id="PF00017">
    <property type="entry name" value="SH2"/>
    <property type="match status" value="1"/>
</dbReference>
<feature type="compositionally biased region" description="Basic and acidic residues" evidence="3">
    <location>
        <begin position="51"/>
        <end position="60"/>
    </location>
</feature>
<organism evidence="5 6">
    <name type="scientific">Clavelina lepadiformis</name>
    <name type="common">Light-bulb sea squirt</name>
    <name type="synonym">Ascidia lepadiformis</name>
    <dbReference type="NCBI Taxonomy" id="159417"/>
    <lineage>
        <taxon>Eukaryota</taxon>
        <taxon>Metazoa</taxon>
        <taxon>Chordata</taxon>
        <taxon>Tunicata</taxon>
        <taxon>Ascidiacea</taxon>
        <taxon>Aplousobranchia</taxon>
        <taxon>Clavelinidae</taxon>
        <taxon>Clavelina</taxon>
    </lineage>
</organism>
<evidence type="ECO:0000256" key="3">
    <source>
        <dbReference type="SAM" id="MobiDB-lite"/>
    </source>
</evidence>
<keyword evidence="1 2" id="KW-0727">SH2 domain</keyword>
<accession>A0ABP0GK06</accession>
<comment type="caution">
    <text evidence="5">The sequence shown here is derived from an EMBL/GenBank/DDBJ whole genome shotgun (WGS) entry which is preliminary data.</text>
</comment>
<feature type="region of interest" description="Disordered" evidence="3">
    <location>
        <begin position="41"/>
        <end position="66"/>
    </location>
</feature>
<dbReference type="PANTHER" id="PTHR10155:SF5">
    <property type="entry name" value="SUPPRESSOR OF CYTOKINE SIGNALING 7"/>
    <property type="match status" value="1"/>
</dbReference>
<evidence type="ECO:0000313" key="6">
    <source>
        <dbReference type="Proteomes" id="UP001642483"/>
    </source>
</evidence>
<reference evidence="5 6" key="1">
    <citation type="submission" date="2024-02" db="EMBL/GenBank/DDBJ databases">
        <authorList>
            <person name="Daric V."/>
            <person name="Darras S."/>
        </authorList>
    </citation>
    <scope>NUCLEOTIDE SEQUENCE [LARGE SCALE GENOMIC DNA]</scope>
</reference>
<dbReference type="InterPro" id="IPR000980">
    <property type="entry name" value="SH2"/>
</dbReference>
<evidence type="ECO:0000256" key="1">
    <source>
        <dbReference type="ARBA" id="ARBA00022999"/>
    </source>
</evidence>
<dbReference type="Gene3D" id="3.30.505.10">
    <property type="entry name" value="SH2 domain"/>
    <property type="match status" value="1"/>
</dbReference>
<dbReference type="PANTHER" id="PTHR10155">
    <property type="entry name" value="PHOSPHATIDYLINOSITOL 3-KINASE REGULATORY SUBUNIT"/>
    <property type="match status" value="1"/>
</dbReference>
<proteinExistence type="predicted"/>
<evidence type="ECO:0000256" key="2">
    <source>
        <dbReference type="PROSITE-ProRule" id="PRU00191"/>
    </source>
</evidence>